<dbReference type="Pfam" id="PF13673">
    <property type="entry name" value="Acetyltransf_10"/>
    <property type="match status" value="1"/>
</dbReference>
<reference evidence="3" key="1">
    <citation type="journal article" date="2020" name="Phytopathology">
        <title>Genome sequence and comparative analysis of Colletotrichum gloeosporioides isolated from Liriodendron leaves.</title>
        <authorList>
            <person name="Fu F.F."/>
            <person name="Hao Z."/>
            <person name="Wang P."/>
            <person name="Lu Y."/>
            <person name="Xue L.J."/>
            <person name="Wei G."/>
            <person name="Tian Y."/>
            <person name="Baishi H."/>
            <person name="Xu H."/>
            <person name="Shi J."/>
            <person name="Cheng T."/>
            <person name="Wang G."/>
            <person name="Yi Y."/>
            <person name="Chen J."/>
        </authorList>
    </citation>
    <scope>NUCLEOTIDE SEQUENCE</scope>
    <source>
        <strain evidence="3">Lc1</strain>
    </source>
</reference>
<name>A0A8H4CCS2_COLGL</name>
<evidence type="ECO:0000313" key="4">
    <source>
        <dbReference type="Proteomes" id="UP000613401"/>
    </source>
</evidence>
<dbReference type="Gene3D" id="3.40.630.30">
    <property type="match status" value="1"/>
</dbReference>
<dbReference type="InterPro" id="IPR052523">
    <property type="entry name" value="Trichothecene_AcTrans"/>
</dbReference>
<dbReference type="Proteomes" id="UP000613401">
    <property type="component" value="Unassembled WGS sequence"/>
</dbReference>
<keyword evidence="4" id="KW-1185">Reference proteome</keyword>
<sequence>MFKVSPPLPCEAARIASIHISSMSSNPLLHLQFPTPASIAHLHGHLAQDTLRHLAASRVLVARSSSSSSSSRNSHENSAKGDNASSPSPDSVASFVKWDLVGVPTLGSERLGAGERQRQHAPAAKQQGGEESHYQQQHQKKHVAVDEDEQEDVWPVSANQEYLTAYSTAALSARKQAMGTRPFVHLTFLCTDDGFRGRGAGTALVRAVSDEAASRGLPVFLESTMDAAPFYKKLGFAKVGGFRISIPAKNGGEETYEEACMLLEADAA</sequence>
<gene>
    <name evidence="3" type="ORF">GCG54_00014846</name>
</gene>
<accession>A0A8H4CCS2</accession>
<dbReference type="GeneID" id="69021954"/>
<evidence type="ECO:0000256" key="1">
    <source>
        <dbReference type="SAM" id="MobiDB-lite"/>
    </source>
</evidence>
<protein>
    <recommendedName>
        <fullName evidence="2">N-acetyltransferase domain-containing protein</fullName>
    </recommendedName>
</protein>
<feature type="region of interest" description="Disordered" evidence="1">
    <location>
        <begin position="109"/>
        <end position="149"/>
    </location>
</feature>
<dbReference type="InterPro" id="IPR016181">
    <property type="entry name" value="Acyl_CoA_acyltransferase"/>
</dbReference>
<proteinExistence type="predicted"/>
<organism evidence="3 4">
    <name type="scientific">Colletotrichum gloeosporioides</name>
    <name type="common">Anthracnose fungus</name>
    <name type="synonym">Glomerella cingulata</name>
    <dbReference type="NCBI Taxonomy" id="474922"/>
    <lineage>
        <taxon>Eukaryota</taxon>
        <taxon>Fungi</taxon>
        <taxon>Dikarya</taxon>
        <taxon>Ascomycota</taxon>
        <taxon>Pezizomycotina</taxon>
        <taxon>Sordariomycetes</taxon>
        <taxon>Hypocreomycetidae</taxon>
        <taxon>Glomerellales</taxon>
        <taxon>Glomerellaceae</taxon>
        <taxon>Colletotrichum</taxon>
        <taxon>Colletotrichum gloeosporioides species complex</taxon>
    </lineage>
</organism>
<reference evidence="3" key="2">
    <citation type="submission" date="2020-03" db="EMBL/GenBank/DDBJ databases">
        <authorList>
            <person name="Fu F.-F."/>
            <person name="Chen J."/>
        </authorList>
    </citation>
    <scope>NUCLEOTIDE SEQUENCE</scope>
    <source>
        <strain evidence="3">Lc1</strain>
    </source>
</reference>
<feature type="compositionally biased region" description="Low complexity" evidence="1">
    <location>
        <begin position="63"/>
        <end position="72"/>
    </location>
</feature>
<dbReference type="PROSITE" id="PS51186">
    <property type="entry name" value="GNAT"/>
    <property type="match status" value="1"/>
</dbReference>
<evidence type="ECO:0000313" key="3">
    <source>
        <dbReference type="EMBL" id="KAF3801630.1"/>
    </source>
</evidence>
<feature type="domain" description="N-acetyltransferase" evidence="2">
    <location>
        <begin position="101"/>
        <end position="263"/>
    </location>
</feature>
<dbReference type="PANTHER" id="PTHR42791:SF2">
    <property type="entry name" value="N-ACETYLTRANSFERASE DOMAIN-CONTAINING PROTEIN"/>
    <property type="match status" value="1"/>
</dbReference>
<dbReference type="RefSeq" id="XP_045260789.1">
    <property type="nucleotide sequence ID" value="XM_045414667.1"/>
</dbReference>
<dbReference type="CDD" id="cd04301">
    <property type="entry name" value="NAT_SF"/>
    <property type="match status" value="1"/>
</dbReference>
<dbReference type="PANTHER" id="PTHR42791">
    <property type="entry name" value="GNAT FAMILY ACETYLTRANSFERASE"/>
    <property type="match status" value="1"/>
</dbReference>
<dbReference type="GO" id="GO:0016747">
    <property type="term" value="F:acyltransferase activity, transferring groups other than amino-acyl groups"/>
    <property type="evidence" value="ECO:0007669"/>
    <property type="project" value="InterPro"/>
</dbReference>
<dbReference type="InterPro" id="IPR000182">
    <property type="entry name" value="GNAT_dom"/>
</dbReference>
<dbReference type="SUPFAM" id="SSF55729">
    <property type="entry name" value="Acyl-CoA N-acyltransferases (Nat)"/>
    <property type="match status" value="1"/>
</dbReference>
<evidence type="ECO:0000259" key="2">
    <source>
        <dbReference type="PROSITE" id="PS51186"/>
    </source>
</evidence>
<comment type="caution">
    <text evidence="3">The sequence shown here is derived from an EMBL/GenBank/DDBJ whole genome shotgun (WGS) entry which is preliminary data.</text>
</comment>
<feature type="region of interest" description="Disordered" evidence="1">
    <location>
        <begin position="63"/>
        <end position="90"/>
    </location>
</feature>
<dbReference type="EMBL" id="WVTB01000066">
    <property type="protein sequence ID" value="KAF3801630.1"/>
    <property type="molecule type" value="Genomic_DNA"/>
</dbReference>
<dbReference type="AlphaFoldDB" id="A0A8H4CCS2"/>